<dbReference type="SUPFAM" id="SSF57756">
    <property type="entry name" value="Retrovirus zinc finger-like domains"/>
    <property type="match status" value="1"/>
</dbReference>
<accession>A0A5N4AV93</accession>
<dbReference type="InterPro" id="IPR021109">
    <property type="entry name" value="Peptidase_aspartic_dom_sf"/>
</dbReference>
<evidence type="ECO:0000313" key="5">
    <source>
        <dbReference type="EMBL" id="KAB0801254.1"/>
    </source>
</evidence>
<proteinExistence type="predicted"/>
<comment type="caution">
    <text evidence="5">The sequence shown here is derived from an EMBL/GenBank/DDBJ whole genome shotgun (WGS) entry which is preliminary data.</text>
</comment>
<dbReference type="GO" id="GO:0008270">
    <property type="term" value="F:zinc ion binding"/>
    <property type="evidence" value="ECO:0007669"/>
    <property type="project" value="InterPro"/>
</dbReference>
<dbReference type="GO" id="GO:0016779">
    <property type="term" value="F:nucleotidyltransferase activity"/>
    <property type="evidence" value="ECO:0007669"/>
    <property type="project" value="UniProtKB-KW"/>
</dbReference>
<evidence type="ECO:0000256" key="4">
    <source>
        <dbReference type="ARBA" id="ARBA00022759"/>
    </source>
</evidence>
<dbReference type="InParanoid" id="A0A5N4AV93"/>
<dbReference type="GO" id="GO:0004519">
    <property type="term" value="F:endonuclease activity"/>
    <property type="evidence" value="ECO:0007669"/>
    <property type="project" value="UniProtKB-KW"/>
</dbReference>
<keyword evidence="2" id="KW-0548">Nucleotidyltransferase</keyword>
<gene>
    <name evidence="5" type="ORF">PPYR_05608</name>
</gene>
<evidence type="ECO:0000256" key="3">
    <source>
        <dbReference type="ARBA" id="ARBA00022722"/>
    </source>
</evidence>
<dbReference type="PANTHER" id="PTHR37984:SF5">
    <property type="entry name" value="PROTEIN NYNRIN-LIKE"/>
    <property type="match status" value="1"/>
</dbReference>
<evidence type="ECO:0008006" key="7">
    <source>
        <dbReference type="Google" id="ProtNLM"/>
    </source>
</evidence>
<dbReference type="InterPro" id="IPR050951">
    <property type="entry name" value="Retrovirus_Pol_polyprotein"/>
</dbReference>
<reference evidence="5 6" key="1">
    <citation type="journal article" date="2018" name="Elife">
        <title>Firefly genomes illuminate parallel origins of bioluminescence in beetles.</title>
        <authorList>
            <person name="Fallon T.R."/>
            <person name="Lower S.E."/>
            <person name="Chang C.H."/>
            <person name="Bessho-Uehara M."/>
            <person name="Martin G.J."/>
            <person name="Bewick A.J."/>
            <person name="Behringer M."/>
            <person name="Debat H.J."/>
            <person name="Wong I."/>
            <person name="Day J.C."/>
            <person name="Suvorov A."/>
            <person name="Silva C.J."/>
            <person name="Stanger-Hall K.F."/>
            <person name="Hall D.W."/>
            <person name="Schmitz R.J."/>
            <person name="Nelson D.R."/>
            <person name="Lewis S.M."/>
            <person name="Shigenobu S."/>
            <person name="Bybee S.M."/>
            <person name="Larracuente A.M."/>
            <person name="Oba Y."/>
            <person name="Weng J.K."/>
        </authorList>
    </citation>
    <scope>NUCLEOTIDE SEQUENCE [LARGE SCALE GENOMIC DNA]</scope>
    <source>
        <strain evidence="5">1611_PpyrPB1</strain>
        <tissue evidence="5">Whole body</tissue>
    </source>
</reference>
<dbReference type="Gene3D" id="4.10.60.10">
    <property type="entry name" value="Zinc finger, CCHC-type"/>
    <property type="match status" value="1"/>
</dbReference>
<keyword evidence="1" id="KW-0808">Transferase</keyword>
<dbReference type="PANTHER" id="PTHR37984">
    <property type="entry name" value="PROTEIN CBG26694"/>
    <property type="match status" value="1"/>
</dbReference>
<dbReference type="Proteomes" id="UP000327044">
    <property type="component" value="Unassembled WGS sequence"/>
</dbReference>
<keyword evidence="4" id="KW-0255">Endonuclease</keyword>
<dbReference type="AlphaFoldDB" id="A0A5N4AV93"/>
<evidence type="ECO:0000313" key="6">
    <source>
        <dbReference type="Proteomes" id="UP000327044"/>
    </source>
</evidence>
<dbReference type="Gene3D" id="2.40.70.10">
    <property type="entry name" value="Acid Proteases"/>
    <property type="match status" value="1"/>
</dbReference>
<dbReference type="GO" id="GO:0003676">
    <property type="term" value="F:nucleic acid binding"/>
    <property type="evidence" value="ECO:0007669"/>
    <property type="project" value="InterPro"/>
</dbReference>
<dbReference type="InterPro" id="IPR036875">
    <property type="entry name" value="Znf_CCHC_sf"/>
</dbReference>
<keyword evidence="4" id="KW-0378">Hydrolase</keyword>
<protein>
    <recommendedName>
        <fullName evidence="7">Peptidase A2 domain-containing protein</fullName>
    </recommendedName>
</protein>
<keyword evidence="3" id="KW-0540">Nuclease</keyword>
<dbReference type="EMBL" id="VVIM01000003">
    <property type="protein sequence ID" value="KAB0801254.1"/>
    <property type="molecule type" value="Genomic_DNA"/>
</dbReference>
<dbReference type="Pfam" id="PF13650">
    <property type="entry name" value="Asp_protease_2"/>
    <property type="match status" value="1"/>
</dbReference>
<name>A0A5N4AV93_PHOPY</name>
<dbReference type="SUPFAM" id="SSF50630">
    <property type="entry name" value="Acid proteases"/>
    <property type="match status" value="1"/>
</dbReference>
<sequence>MYGPLTSKIALSQPDFRRVRMVDGKVLDRLVEEDPSQKTLDELFQMAVKKEASLRISGGSSRQQLFAIDKKRVTERRAERGPQHKVHSAKASGSQSQVKCYACGKKNHNFSKCTYKNFKCRLCFKVGHITSICNMKRQNYLQSRDEAQSHVEIQNEDSVLERTLYHLDNEVTHNFKVDVFINRVRLRMEIDTGSAISAISFKLYNELFNNLPLQVSRTVLKSYDGTNIYPKGKINVSLQIGGDCKMVELLVIDNGGNPLLGRDLLARFNTYMGRCVMLTHPV</sequence>
<keyword evidence="6" id="KW-1185">Reference proteome</keyword>
<organism evidence="5 6">
    <name type="scientific">Photinus pyralis</name>
    <name type="common">Common eastern firefly</name>
    <name type="synonym">Lampyris pyralis</name>
    <dbReference type="NCBI Taxonomy" id="7054"/>
    <lineage>
        <taxon>Eukaryota</taxon>
        <taxon>Metazoa</taxon>
        <taxon>Ecdysozoa</taxon>
        <taxon>Arthropoda</taxon>
        <taxon>Hexapoda</taxon>
        <taxon>Insecta</taxon>
        <taxon>Pterygota</taxon>
        <taxon>Neoptera</taxon>
        <taxon>Endopterygota</taxon>
        <taxon>Coleoptera</taxon>
        <taxon>Polyphaga</taxon>
        <taxon>Elateriformia</taxon>
        <taxon>Elateroidea</taxon>
        <taxon>Lampyridae</taxon>
        <taxon>Lampyrinae</taxon>
        <taxon>Photinus</taxon>
    </lineage>
</organism>
<evidence type="ECO:0000256" key="2">
    <source>
        <dbReference type="ARBA" id="ARBA00022695"/>
    </source>
</evidence>
<evidence type="ECO:0000256" key="1">
    <source>
        <dbReference type="ARBA" id="ARBA00022679"/>
    </source>
</evidence>